<organism evidence="10 11">
    <name type="scientific">Luteolibacter flavescens</name>
    <dbReference type="NCBI Taxonomy" id="1859460"/>
    <lineage>
        <taxon>Bacteria</taxon>
        <taxon>Pseudomonadati</taxon>
        <taxon>Verrucomicrobiota</taxon>
        <taxon>Verrucomicrobiia</taxon>
        <taxon>Verrucomicrobiales</taxon>
        <taxon>Verrucomicrobiaceae</taxon>
        <taxon>Luteolibacter</taxon>
    </lineage>
</organism>
<dbReference type="Proteomes" id="UP001207930">
    <property type="component" value="Unassembled WGS sequence"/>
</dbReference>
<evidence type="ECO:0000256" key="2">
    <source>
        <dbReference type="ARBA" id="ARBA00023012"/>
    </source>
</evidence>
<dbReference type="CDD" id="cd00383">
    <property type="entry name" value="trans_reg_C"/>
    <property type="match status" value="1"/>
</dbReference>
<accession>A0ABT3FHZ7</accession>
<comment type="caution">
    <text evidence="10">The sequence shown here is derived from an EMBL/GenBank/DDBJ whole genome shotgun (WGS) entry which is preliminary data.</text>
</comment>
<keyword evidence="5" id="KW-0804">Transcription</keyword>
<name>A0ABT3FHZ7_9BACT</name>
<dbReference type="Gene3D" id="6.10.250.690">
    <property type="match status" value="1"/>
</dbReference>
<dbReference type="InterPro" id="IPR036388">
    <property type="entry name" value="WH-like_DNA-bd_sf"/>
</dbReference>
<dbReference type="PANTHER" id="PTHR48111:SF71">
    <property type="entry name" value="TRANSCRIPTIONAL REGULATORY PROTEIN PHOP"/>
    <property type="match status" value="1"/>
</dbReference>
<evidence type="ECO:0000313" key="10">
    <source>
        <dbReference type="EMBL" id="MCW1883198.1"/>
    </source>
</evidence>
<sequence>MRCLLIEDYLPLRTSIREWLWDAGFVVDESGTGDVGLWHASNYAYDVIVLDLMLPEIDGLTILRKLRDLHDKTPVIIISAKDAVSQRIEGLDAGADDYLVKPFDLAELVARVRVLVRRKFALEKSEFTIGDLTINSAKKLVTFSGKPIPLTPLEFKLLEYLAHRQGETVSRADIQAHIYHDHGDSGSNKIDVCLTYLRKKLTAHGLPDLITTRRGHGFVIGAAQE</sequence>
<evidence type="ECO:0000256" key="4">
    <source>
        <dbReference type="ARBA" id="ARBA00023125"/>
    </source>
</evidence>
<dbReference type="SMART" id="SM00448">
    <property type="entry name" value="REC"/>
    <property type="match status" value="1"/>
</dbReference>
<dbReference type="Pfam" id="PF00072">
    <property type="entry name" value="Response_reg"/>
    <property type="match status" value="1"/>
</dbReference>
<dbReference type="PROSITE" id="PS50110">
    <property type="entry name" value="RESPONSE_REGULATORY"/>
    <property type="match status" value="1"/>
</dbReference>
<keyword evidence="4 7" id="KW-0238">DNA-binding</keyword>
<dbReference type="InterPro" id="IPR011006">
    <property type="entry name" value="CheY-like_superfamily"/>
</dbReference>
<evidence type="ECO:0000259" key="9">
    <source>
        <dbReference type="PROSITE" id="PS51755"/>
    </source>
</evidence>
<protein>
    <submittedName>
        <fullName evidence="10">Response regulator transcription factor</fullName>
    </submittedName>
</protein>
<evidence type="ECO:0000313" key="11">
    <source>
        <dbReference type="Proteomes" id="UP001207930"/>
    </source>
</evidence>
<dbReference type="Pfam" id="PF00486">
    <property type="entry name" value="Trans_reg_C"/>
    <property type="match status" value="1"/>
</dbReference>
<dbReference type="InterPro" id="IPR001867">
    <property type="entry name" value="OmpR/PhoB-type_DNA-bd"/>
</dbReference>
<keyword evidence="1 6" id="KW-0597">Phosphoprotein</keyword>
<evidence type="ECO:0000256" key="6">
    <source>
        <dbReference type="PROSITE-ProRule" id="PRU00169"/>
    </source>
</evidence>
<reference evidence="10 11" key="1">
    <citation type="submission" date="2022-10" db="EMBL/GenBank/DDBJ databases">
        <title>Luteolibacter flavescens strain MCCC 1K03193, whole genome shotgun sequencing project.</title>
        <authorList>
            <person name="Zhao G."/>
            <person name="Shen L."/>
        </authorList>
    </citation>
    <scope>NUCLEOTIDE SEQUENCE [LARGE SCALE GENOMIC DNA]</scope>
    <source>
        <strain evidence="10 11">MCCC 1K03193</strain>
    </source>
</reference>
<evidence type="ECO:0000256" key="3">
    <source>
        <dbReference type="ARBA" id="ARBA00023015"/>
    </source>
</evidence>
<feature type="domain" description="OmpR/PhoB-type" evidence="9">
    <location>
        <begin position="124"/>
        <end position="222"/>
    </location>
</feature>
<feature type="modified residue" description="4-aspartylphosphate" evidence="6">
    <location>
        <position position="51"/>
    </location>
</feature>
<dbReference type="SUPFAM" id="SSF52172">
    <property type="entry name" value="CheY-like"/>
    <property type="match status" value="1"/>
</dbReference>
<proteinExistence type="predicted"/>
<evidence type="ECO:0000256" key="7">
    <source>
        <dbReference type="PROSITE-ProRule" id="PRU01091"/>
    </source>
</evidence>
<dbReference type="SMART" id="SM00862">
    <property type="entry name" value="Trans_reg_C"/>
    <property type="match status" value="1"/>
</dbReference>
<dbReference type="RefSeq" id="WP_264499161.1">
    <property type="nucleotide sequence ID" value="NZ_JAPDDS010000001.1"/>
</dbReference>
<keyword evidence="11" id="KW-1185">Reference proteome</keyword>
<gene>
    <name evidence="10" type="ORF">OKA04_00555</name>
</gene>
<dbReference type="Gene3D" id="1.10.10.10">
    <property type="entry name" value="Winged helix-like DNA-binding domain superfamily/Winged helix DNA-binding domain"/>
    <property type="match status" value="1"/>
</dbReference>
<evidence type="ECO:0000256" key="5">
    <source>
        <dbReference type="ARBA" id="ARBA00023163"/>
    </source>
</evidence>
<feature type="domain" description="Response regulatory" evidence="8">
    <location>
        <begin position="2"/>
        <end position="116"/>
    </location>
</feature>
<dbReference type="PANTHER" id="PTHR48111">
    <property type="entry name" value="REGULATOR OF RPOS"/>
    <property type="match status" value="1"/>
</dbReference>
<dbReference type="InterPro" id="IPR039420">
    <property type="entry name" value="WalR-like"/>
</dbReference>
<dbReference type="InterPro" id="IPR001789">
    <property type="entry name" value="Sig_transdc_resp-reg_receiver"/>
</dbReference>
<feature type="DNA-binding region" description="OmpR/PhoB-type" evidence="7">
    <location>
        <begin position="124"/>
        <end position="222"/>
    </location>
</feature>
<dbReference type="EMBL" id="JAPDDS010000001">
    <property type="protein sequence ID" value="MCW1883198.1"/>
    <property type="molecule type" value="Genomic_DNA"/>
</dbReference>
<evidence type="ECO:0000256" key="1">
    <source>
        <dbReference type="ARBA" id="ARBA00022553"/>
    </source>
</evidence>
<dbReference type="Gene3D" id="3.40.50.2300">
    <property type="match status" value="1"/>
</dbReference>
<keyword evidence="3" id="KW-0805">Transcription regulation</keyword>
<dbReference type="PROSITE" id="PS51755">
    <property type="entry name" value="OMPR_PHOB"/>
    <property type="match status" value="1"/>
</dbReference>
<evidence type="ECO:0000259" key="8">
    <source>
        <dbReference type="PROSITE" id="PS50110"/>
    </source>
</evidence>
<keyword evidence="2" id="KW-0902">Two-component regulatory system</keyword>